<gene>
    <name evidence="5" type="ORF">J8273_1715</name>
</gene>
<keyword evidence="2" id="KW-0539">Nucleus</keyword>
<reference evidence="5" key="1">
    <citation type="submission" date="2021-05" db="EMBL/GenBank/DDBJ databases">
        <title>A free-living protist that lacks canonical eukaryotic 1 DNA replication and segregation systems.</title>
        <authorList>
            <person name="Salas-Leiva D.E."/>
            <person name="Tromer E.C."/>
            <person name="Curtis B.A."/>
            <person name="Jerlstrom-Hultqvist J."/>
            <person name="Kolisko M."/>
            <person name="Yi Z."/>
            <person name="Salas-Leiva J.S."/>
            <person name="Gallot-Lavallee L."/>
            <person name="Kops G.J.P.L."/>
            <person name="Archibald J.M."/>
            <person name="Simpson A.G.B."/>
            <person name="Roger A.J."/>
        </authorList>
    </citation>
    <scope>NUCLEOTIDE SEQUENCE</scope>
    <source>
        <strain evidence="5">BICM</strain>
    </source>
</reference>
<dbReference type="SUPFAM" id="SSF57667">
    <property type="entry name" value="beta-beta-alpha zinc fingers"/>
    <property type="match status" value="1"/>
</dbReference>
<organism evidence="5 6">
    <name type="scientific">Carpediemonas membranifera</name>
    <dbReference type="NCBI Taxonomy" id="201153"/>
    <lineage>
        <taxon>Eukaryota</taxon>
        <taxon>Metamonada</taxon>
        <taxon>Carpediemonas-like organisms</taxon>
        <taxon>Carpediemonas</taxon>
    </lineage>
</organism>
<sequence>MPISAQEIAKLFDARNACEAYDLLEVAVAEMIAEKPSLPAEIANQQHRVALLCDKAISQRKDLETDYSPDEIQRIAKKLELSGSVDQQWATYSAGLKVIDASFPDTALEAMTLKPAPVDDNAPVLDLHDLHQRFTQVGGRLARGSAGNATVTYKEYLVRLDELVPPVGAVSQAMLNYLEDLLARLTQFDLVARPFNEPTKVDDGTAEMAKLQADREAMTQDGDQPPLFCSFCRKTFASHPQAASHYSGKAHKKRAQGEIPQLVTEEDRNVIRLTAGIRSLRKNLNESFDAIISDIDRRQGLSAAELELDSLIESAQAQPTEKKPTVRKIRQGSKTQQVMVGPDNQPVPYWIWKAQGLHEEFPCEICGGHVFQGLAAFEQHFPERRHASGLAKLGIAYSPAFDGVRTIEAAKKLWASLQAQEAARFDPRRDAEVLTKDGVVVTRAQLDKQKQRAKLGGQ</sequence>
<protein>
    <recommendedName>
        <fullName evidence="4">C2H2-type domain-containing protein</fullName>
    </recommendedName>
</protein>
<dbReference type="PANTHER" id="PTHR12786">
    <property type="entry name" value="SPLICING FACTOR SF3A-RELATED"/>
    <property type="match status" value="1"/>
</dbReference>
<dbReference type="GO" id="GO:0005681">
    <property type="term" value="C:spliceosomal complex"/>
    <property type="evidence" value="ECO:0007669"/>
    <property type="project" value="InterPro"/>
</dbReference>
<evidence type="ECO:0000313" key="5">
    <source>
        <dbReference type="EMBL" id="KAG9396697.1"/>
    </source>
</evidence>
<evidence type="ECO:0000256" key="2">
    <source>
        <dbReference type="ARBA" id="ARBA00023242"/>
    </source>
</evidence>
<dbReference type="Pfam" id="PF12874">
    <property type="entry name" value="zf-met"/>
    <property type="match status" value="1"/>
</dbReference>
<evidence type="ECO:0000256" key="1">
    <source>
        <dbReference type="ARBA" id="ARBA00004123"/>
    </source>
</evidence>
<dbReference type="SMART" id="SM00451">
    <property type="entry name" value="ZnF_U1"/>
    <property type="match status" value="1"/>
</dbReference>
<dbReference type="EMBL" id="JAHDYR010000005">
    <property type="protein sequence ID" value="KAG9396697.1"/>
    <property type="molecule type" value="Genomic_DNA"/>
</dbReference>
<dbReference type="Gene3D" id="3.30.160.60">
    <property type="entry name" value="Classic Zinc Finger"/>
    <property type="match status" value="1"/>
</dbReference>
<evidence type="ECO:0000313" key="6">
    <source>
        <dbReference type="Proteomes" id="UP000717585"/>
    </source>
</evidence>
<dbReference type="GO" id="GO:0000398">
    <property type="term" value="P:mRNA splicing, via spliceosome"/>
    <property type="evidence" value="ECO:0007669"/>
    <property type="project" value="InterPro"/>
</dbReference>
<dbReference type="InterPro" id="IPR036236">
    <property type="entry name" value="Znf_C2H2_sf"/>
</dbReference>
<proteinExistence type="predicted"/>
<evidence type="ECO:0000256" key="3">
    <source>
        <dbReference type="SAM" id="MobiDB-lite"/>
    </source>
</evidence>
<comment type="subcellular location">
    <subcellularLocation>
        <location evidence="1">Nucleus</location>
    </subcellularLocation>
</comment>
<dbReference type="SMART" id="SM00355">
    <property type="entry name" value="ZnF_C2H2"/>
    <property type="match status" value="2"/>
</dbReference>
<dbReference type="InterPro" id="IPR013087">
    <property type="entry name" value="Znf_C2H2_type"/>
</dbReference>
<dbReference type="InterPro" id="IPR024598">
    <property type="entry name" value="SF3a60/Prp9_C"/>
</dbReference>
<dbReference type="PROSITE" id="PS00028">
    <property type="entry name" value="ZINC_FINGER_C2H2_1"/>
    <property type="match status" value="1"/>
</dbReference>
<dbReference type="OrthoDB" id="2160351at2759"/>
<dbReference type="InterPro" id="IPR051421">
    <property type="entry name" value="RNA_Proc_DNA_Dmg_Regulator"/>
</dbReference>
<dbReference type="Proteomes" id="UP000717585">
    <property type="component" value="Unassembled WGS sequence"/>
</dbReference>
<name>A0A8J6E656_9EUKA</name>
<dbReference type="Pfam" id="PF11931">
    <property type="entry name" value="SF3a60_Prp9_C"/>
    <property type="match status" value="1"/>
</dbReference>
<feature type="region of interest" description="Disordered" evidence="3">
    <location>
        <begin position="315"/>
        <end position="340"/>
    </location>
</feature>
<dbReference type="GO" id="GO:0003723">
    <property type="term" value="F:RNA binding"/>
    <property type="evidence" value="ECO:0007669"/>
    <property type="project" value="InterPro"/>
</dbReference>
<dbReference type="AlphaFoldDB" id="A0A8J6E656"/>
<dbReference type="PANTHER" id="PTHR12786:SF2">
    <property type="entry name" value="SPLICING FACTOR 3A SUBUNIT 3"/>
    <property type="match status" value="1"/>
</dbReference>
<dbReference type="InterPro" id="IPR003604">
    <property type="entry name" value="Matrin/U1-like-C_Znf_C2H2"/>
</dbReference>
<dbReference type="GO" id="GO:0008270">
    <property type="term" value="F:zinc ion binding"/>
    <property type="evidence" value="ECO:0007669"/>
    <property type="project" value="InterPro"/>
</dbReference>
<evidence type="ECO:0000259" key="4">
    <source>
        <dbReference type="PROSITE" id="PS00028"/>
    </source>
</evidence>
<keyword evidence="6" id="KW-1185">Reference proteome</keyword>
<accession>A0A8J6E656</accession>
<comment type="caution">
    <text evidence="5">The sequence shown here is derived from an EMBL/GenBank/DDBJ whole genome shotgun (WGS) entry which is preliminary data.</text>
</comment>
<feature type="domain" description="C2H2-type" evidence="4">
    <location>
        <begin position="229"/>
        <end position="251"/>
    </location>
</feature>